<dbReference type="InterPro" id="IPR001810">
    <property type="entry name" value="F-box_dom"/>
</dbReference>
<organism evidence="2 3">
    <name type="scientific">Lepraria finkii</name>
    <dbReference type="NCBI Taxonomy" id="1340010"/>
    <lineage>
        <taxon>Eukaryota</taxon>
        <taxon>Fungi</taxon>
        <taxon>Dikarya</taxon>
        <taxon>Ascomycota</taxon>
        <taxon>Pezizomycotina</taxon>
        <taxon>Lecanoromycetes</taxon>
        <taxon>OSLEUM clade</taxon>
        <taxon>Lecanoromycetidae</taxon>
        <taxon>Lecanorales</taxon>
        <taxon>Lecanorineae</taxon>
        <taxon>Stereocaulaceae</taxon>
        <taxon>Lepraria</taxon>
    </lineage>
</organism>
<dbReference type="EMBL" id="JBHFEH010000070">
    <property type="protein sequence ID" value="KAL2049164.1"/>
    <property type="molecule type" value="Genomic_DNA"/>
</dbReference>
<proteinExistence type="predicted"/>
<reference evidence="2 3" key="1">
    <citation type="submission" date="2024-09" db="EMBL/GenBank/DDBJ databases">
        <title>Rethinking Asexuality: The Enigmatic Case of Functional Sexual Genes in Lepraria (Stereocaulaceae).</title>
        <authorList>
            <person name="Doellman M."/>
            <person name="Sun Y."/>
            <person name="Barcenas-Pena A."/>
            <person name="Lumbsch H.T."/>
            <person name="Grewe F."/>
        </authorList>
    </citation>
    <scope>NUCLEOTIDE SEQUENCE [LARGE SCALE GENOMIC DNA]</scope>
    <source>
        <strain evidence="2 3">Grewe 0041</strain>
    </source>
</reference>
<dbReference type="CDD" id="cd09917">
    <property type="entry name" value="F-box_SF"/>
    <property type="match status" value="1"/>
</dbReference>
<feature type="domain" description="F-box" evidence="1">
    <location>
        <begin position="143"/>
        <end position="176"/>
    </location>
</feature>
<protein>
    <recommendedName>
        <fullName evidence="1">F-box domain-containing protein</fullName>
    </recommendedName>
</protein>
<accession>A0ABR4AUD7</accession>
<gene>
    <name evidence="2" type="ORF">ABVK25_010593</name>
</gene>
<evidence type="ECO:0000259" key="1">
    <source>
        <dbReference type="PROSITE" id="PS50181"/>
    </source>
</evidence>
<keyword evidence="3" id="KW-1185">Reference proteome</keyword>
<dbReference type="PROSITE" id="PS50181">
    <property type="entry name" value="FBOX"/>
    <property type="match status" value="1"/>
</dbReference>
<dbReference type="InterPro" id="IPR036047">
    <property type="entry name" value="F-box-like_dom_sf"/>
</dbReference>
<comment type="caution">
    <text evidence="2">The sequence shown here is derived from an EMBL/GenBank/DDBJ whole genome shotgun (WGS) entry which is preliminary data.</text>
</comment>
<dbReference type="SUPFAM" id="SSF81383">
    <property type="entry name" value="F-box domain"/>
    <property type="match status" value="1"/>
</dbReference>
<evidence type="ECO:0000313" key="2">
    <source>
        <dbReference type="EMBL" id="KAL2049164.1"/>
    </source>
</evidence>
<dbReference type="Pfam" id="PF00646">
    <property type="entry name" value="F-box"/>
    <property type="match status" value="1"/>
</dbReference>
<dbReference type="Proteomes" id="UP001590951">
    <property type="component" value="Unassembled WGS sequence"/>
</dbReference>
<evidence type="ECO:0000313" key="3">
    <source>
        <dbReference type="Proteomes" id="UP001590951"/>
    </source>
</evidence>
<sequence length="189" mass="21763">MPDSTLPQQGAGTRKSSNDNIEERFQAGLQLQALYTLPIYQLPAEIMLNILNYLSLEEYPAFISAAWHLLRHHGIAPPYRTSRLKQILIEPRKGFYGSIEHATDRSREGNGFIPVDIRQLMISRLAPRPPFFINFTNVGRRMRAGFENLPLELQFPIFENLDPSAMISLTLACHRFSDRDIEWLTHEEV</sequence>
<name>A0ABR4AUD7_9LECA</name>